<dbReference type="Gene3D" id="3.40.1440.60">
    <property type="entry name" value="PriA, 3(prime) DNA-binding domain"/>
    <property type="match status" value="1"/>
</dbReference>
<feature type="binding site" evidence="11">
    <location>
        <position position="464"/>
    </location>
    <ligand>
        <name>Zn(2+)</name>
        <dbReference type="ChEBI" id="CHEBI:29105"/>
        <label>2</label>
    </ligand>
</feature>
<dbReference type="Pfam" id="PF18074">
    <property type="entry name" value="PriA_C"/>
    <property type="match status" value="1"/>
</dbReference>
<dbReference type="PANTHER" id="PTHR30580">
    <property type="entry name" value="PRIMOSOMAL PROTEIN N"/>
    <property type="match status" value="1"/>
</dbReference>
<dbReference type="PROSITE" id="PS51194">
    <property type="entry name" value="HELICASE_CTER"/>
    <property type="match status" value="1"/>
</dbReference>
<feature type="binding site" evidence="11">
    <location>
        <position position="446"/>
    </location>
    <ligand>
        <name>Zn(2+)</name>
        <dbReference type="ChEBI" id="CHEBI:29105"/>
        <label>2</label>
    </ligand>
</feature>
<dbReference type="HAMAP" id="MF_00983">
    <property type="entry name" value="PriA"/>
    <property type="match status" value="1"/>
</dbReference>
<keyword evidence="7 11" id="KW-0862">Zinc</keyword>
<comment type="function">
    <text evidence="11">Initiates the restart of stalled replication forks, which reloads the replicative helicase on sites other than the origin of replication. Recognizes and binds to abandoned replication forks and remodels them to uncover a helicase loading site. Promotes assembly of the primosome at these replication forks.</text>
</comment>
<dbReference type="InterPro" id="IPR041222">
    <property type="entry name" value="PriA_3primeBD"/>
</dbReference>
<dbReference type="Pfam" id="PF17764">
    <property type="entry name" value="PriA_3primeBD"/>
    <property type="match status" value="1"/>
</dbReference>
<feature type="domain" description="Helicase C-terminal" evidence="13">
    <location>
        <begin position="445"/>
        <end position="636"/>
    </location>
</feature>
<dbReference type="PANTHER" id="PTHR30580:SF0">
    <property type="entry name" value="PRIMOSOMAL PROTEIN N"/>
    <property type="match status" value="1"/>
</dbReference>
<dbReference type="InterPro" id="IPR011545">
    <property type="entry name" value="DEAD/DEAH_box_helicase_dom"/>
</dbReference>
<dbReference type="Gene3D" id="3.40.50.300">
    <property type="entry name" value="P-loop containing nucleotide triphosphate hydrolases"/>
    <property type="match status" value="2"/>
</dbReference>
<dbReference type="NCBIfam" id="TIGR00595">
    <property type="entry name" value="priA"/>
    <property type="match status" value="1"/>
</dbReference>
<protein>
    <recommendedName>
        <fullName evidence="11">Replication restart protein PriA</fullName>
    </recommendedName>
    <alternativeName>
        <fullName evidence="11">ATP-dependent DNA helicase PriA</fullName>
        <ecNumber evidence="11">5.6.2.4</ecNumber>
    </alternativeName>
    <alternativeName>
        <fullName evidence="11">DNA 3'-5' helicase PriA</fullName>
    </alternativeName>
</protein>
<evidence type="ECO:0000256" key="10">
    <source>
        <dbReference type="ARBA" id="ARBA00023235"/>
    </source>
</evidence>
<dbReference type="InterPro" id="IPR042115">
    <property type="entry name" value="PriA_3primeBD_sf"/>
</dbReference>
<feature type="binding site" evidence="11">
    <location>
        <position position="461"/>
    </location>
    <ligand>
        <name>Zn(2+)</name>
        <dbReference type="ChEBI" id="CHEBI:29105"/>
        <label>2</label>
    </ligand>
</feature>
<feature type="binding site" evidence="11">
    <location>
        <position position="437"/>
    </location>
    <ligand>
        <name>Zn(2+)</name>
        <dbReference type="ChEBI" id="CHEBI:29105"/>
        <label>1</label>
    </ligand>
</feature>
<comment type="cofactor">
    <cofactor evidence="11">
        <name>Zn(2+)</name>
        <dbReference type="ChEBI" id="CHEBI:29105"/>
    </cofactor>
    <text evidence="11">Binds 2 zinc ions per subunit.</text>
</comment>
<dbReference type="InterPro" id="IPR005259">
    <property type="entry name" value="PriA"/>
</dbReference>
<keyword evidence="5 11" id="KW-0378">Hydrolase</keyword>
<evidence type="ECO:0000313" key="15">
    <source>
        <dbReference type="Proteomes" id="UP000838672"/>
    </source>
</evidence>
<evidence type="ECO:0000256" key="11">
    <source>
        <dbReference type="HAMAP-Rule" id="MF_00983"/>
    </source>
</evidence>
<comment type="similarity">
    <text evidence="11">Belongs to the helicase family. PriA subfamily.</text>
</comment>
<dbReference type="NCBIfam" id="NF004065">
    <property type="entry name" value="PRK05580.1-1"/>
    <property type="match status" value="1"/>
</dbReference>
<reference evidence="14" key="1">
    <citation type="submission" date="2021-11" db="EMBL/GenBank/DDBJ databases">
        <authorList>
            <person name="Rodrigo-Torres L."/>
            <person name="Arahal R. D."/>
            <person name="Lucena T."/>
        </authorList>
    </citation>
    <scope>NUCLEOTIDE SEQUENCE</scope>
    <source>
        <strain evidence="14">CECT 7929</strain>
    </source>
</reference>
<feature type="domain" description="Helicase ATP-binding" evidence="12">
    <location>
        <begin position="209"/>
        <end position="375"/>
    </location>
</feature>
<keyword evidence="15" id="KW-1185">Reference proteome</keyword>
<evidence type="ECO:0000259" key="13">
    <source>
        <dbReference type="PROSITE" id="PS51194"/>
    </source>
</evidence>
<evidence type="ECO:0000256" key="5">
    <source>
        <dbReference type="ARBA" id="ARBA00022801"/>
    </source>
</evidence>
<keyword evidence="9 11" id="KW-0238">DNA-binding</keyword>
<dbReference type="CDD" id="cd18804">
    <property type="entry name" value="SF2_C_priA"/>
    <property type="match status" value="1"/>
</dbReference>
<name>A0ABN8DU44_9VIBR</name>
<keyword evidence="2 11" id="KW-0235">DNA replication</keyword>
<dbReference type="NCBIfam" id="NF004067">
    <property type="entry name" value="PRK05580.1-4"/>
    <property type="match status" value="1"/>
</dbReference>
<dbReference type="GO" id="GO:0016787">
    <property type="term" value="F:hydrolase activity"/>
    <property type="evidence" value="ECO:0007669"/>
    <property type="project" value="UniProtKB-KW"/>
</dbReference>
<dbReference type="RefSeq" id="WP_237467403.1">
    <property type="nucleotide sequence ID" value="NZ_CAKLDI010000001.1"/>
</dbReference>
<keyword evidence="3 11" id="KW-0479">Metal-binding</keyword>
<evidence type="ECO:0000256" key="4">
    <source>
        <dbReference type="ARBA" id="ARBA00022741"/>
    </source>
</evidence>
<feature type="binding site" evidence="11">
    <location>
        <position position="434"/>
    </location>
    <ligand>
        <name>Zn(2+)</name>
        <dbReference type="ChEBI" id="CHEBI:29105"/>
        <label>1</label>
    </ligand>
</feature>
<dbReference type="EMBL" id="CAKLDI010000001">
    <property type="protein sequence ID" value="CAH0534564.1"/>
    <property type="molecule type" value="Genomic_DNA"/>
</dbReference>
<evidence type="ECO:0000256" key="6">
    <source>
        <dbReference type="ARBA" id="ARBA00022806"/>
    </source>
</evidence>
<keyword evidence="10 11" id="KW-0413">Isomerase</keyword>
<proteinExistence type="inferred from homology"/>
<evidence type="ECO:0000256" key="2">
    <source>
        <dbReference type="ARBA" id="ARBA00022705"/>
    </source>
</evidence>
<evidence type="ECO:0000256" key="7">
    <source>
        <dbReference type="ARBA" id="ARBA00022833"/>
    </source>
</evidence>
<comment type="subunit">
    <text evidence="11">Component of the replication restart primosome.</text>
</comment>
<evidence type="ECO:0000256" key="8">
    <source>
        <dbReference type="ARBA" id="ARBA00022840"/>
    </source>
</evidence>
<evidence type="ECO:0000313" key="14">
    <source>
        <dbReference type="EMBL" id="CAH0534564.1"/>
    </source>
</evidence>
<dbReference type="InterPro" id="IPR014001">
    <property type="entry name" value="Helicase_ATP-bd"/>
</dbReference>
<dbReference type="InterPro" id="IPR001650">
    <property type="entry name" value="Helicase_C-like"/>
</dbReference>
<evidence type="ECO:0000259" key="12">
    <source>
        <dbReference type="PROSITE" id="PS51192"/>
    </source>
</evidence>
<evidence type="ECO:0000256" key="1">
    <source>
        <dbReference type="ARBA" id="ARBA00022515"/>
    </source>
</evidence>
<feature type="binding site" evidence="11">
    <location>
        <position position="443"/>
    </location>
    <ligand>
        <name>Zn(2+)</name>
        <dbReference type="ChEBI" id="CHEBI:29105"/>
        <label>2</label>
    </ligand>
</feature>
<feature type="binding site" evidence="11">
    <location>
        <position position="477"/>
    </location>
    <ligand>
        <name>Zn(2+)</name>
        <dbReference type="ChEBI" id="CHEBI:29105"/>
        <label>1</label>
    </ligand>
</feature>
<dbReference type="SMART" id="SM00487">
    <property type="entry name" value="DEXDc"/>
    <property type="match status" value="1"/>
</dbReference>
<keyword evidence="1 11" id="KW-0639">Primosome</keyword>
<dbReference type="PROSITE" id="PS51192">
    <property type="entry name" value="HELICASE_ATP_BIND_1"/>
    <property type="match status" value="1"/>
</dbReference>
<comment type="catalytic activity">
    <reaction evidence="11">
        <text>Couples ATP hydrolysis with the unwinding of duplex DNA by translocating in the 3'-5' direction.</text>
        <dbReference type="EC" id="5.6.2.4"/>
    </reaction>
</comment>
<accession>A0ABN8DU44</accession>
<evidence type="ECO:0000256" key="9">
    <source>
        <dbReference type="ARBA" id="ARBA00023125"/>
    </source>
</evidence>
<keyword evidence="8 11" id="KW-0067">ATP-binding</keyword>
<dbReference type="Pfam" id="PF00270">
    <property type="entry name" value="DEAD"/>
    <property type="match status" value="1"/>
</dbReference>
<dbReference type="CDD" id="cd17929">
    <property type="entry name" value="DEXHc_priA"/>
    <property type="match status" value="1"/>
</dbReference>
<dbReference type="SMART" id="SM00490">
    <property type="entry name" value="HELICc"/>
    <property type="match status" value="1"/>
</dbReference>
<sequence>MTIARIALPVPLDKLFDYRIGDTQPKVGARVKVPFGPRQLIGMVVALPQHSDYPIEKLKAISQVLDAEPLWQPPLYQTLQWLSHYYQYPLGDTLNLLMPAALRQGKPASMQALKMWRITDQGRNEQHTLAKNAHQQARLLAALTNQAQSHSDLQQAEFSAATINSLAKKGWIESFFEAQKNTSLWPKQAPLKQAPLQLNDEQALAVATIQSQHEFACLLLEGITGSGKTEVYLQAIAPVLEQGKQVLVLVPEIGLTPQTIARFTERFDVPVAVVHSNLNDTERLKAWLNARDNHCAIVIGTRSALFTPFHDLGLIVVDEEHDASYKQQDTIRYHARDAAIMRANKEQIPIVLGSATPSLETLYNAQTGKYHHLTLKRRAGNASLTKNRLLDIKGMHCEAGLSAPLMAQMRQHLQAGNQVMLFLNRRGFAPALICHECGWLAQCPRCERYYTVHQQSQQLCCHHCATQRPLPHQCHQCGSTQLAGVGVGTEQLEQTLQHLFPDFSAIRIDRDSTRRKGSLDQALTAIAQNQHQILIGTQMLAKGHHFPNVTLVGLIDVDSALFCNDFRAPERLAQLFVQVAGRAGRASKPGEVVLQTHHPEHPLLLSLLRSGYGPFAQEALNERRIAELPPYSHLCLFRAEDHQGSQAELFLSQVKQTLEAHPEFKAHDHFIMGPMPAPMAKRAGRYRWQLILQSNQRSLRNKLISQSKTAINILPLSNKVRWSMDVDPQDMS</sequence>
<organism evidence="14 15">
    <name type="scientific">Vibrio stylophorae</name>
    <dbReference type="NCBI Taxonomy" id="659351"/>
    <lineage>
        <taxon>Bacteria</taxon>
        <taxon>Pseudomonadati</taxon>
        <taxon>Pseudomonadota</taxon>
        <taxon>Gammaproteobacteria</taxon>
        <taxon>Vibrionales</taxon>
        <taxon>Vibrionaceae</taxon>
        <taxon>Vibrio</taxon>
    </lineage>
</organism>
<dbReference type="Pfam" id="PF00271">
    <property type="entry name" value="Helicase_C"/>
    <property type="match status" value="1"/>
</dbReference>
<gene>
    <name evidence="11 14" type="primary">priA</name>
    <name evidence="14" type="ORF">VST7929_02508</name>
</gene>
<dbReference type="EC" id="5.6.2.4" evidence="11"/>
<feature type="binding site" evidence="11">
    <location>
        <position position="474"/>
    </location>
    <ligand>
        <name>Zn(2+)</name>
        <dbReference type="ChEBI" id="CHEBI:29105"/>
        <label>1</label>
    </ligand>
</feature>
<keyword evidence="4 11" id="KW-0547">Nucleotide-binding</keyword>
<comment type="catalytic activity">
    <reaction evidence="11">
        <text>ATP + H2O = ADP + phosphate + H(+)</text>
        <dbReference type="Rhea" id="RHEA:13065"/>
        <dbReference type="ChEBI" id="CHEBI:15377"/>
        <dbReference type="ChEBI" id="CHEBI:15378"/>
        <dbReference type="ChEBI" id="CHEBI:30616"/>
        <dbReference type="ChEBI" id="CHEBI:43474"/>
        <dbReference type="ChEBI" id="CHEBI:456216"/>
        <dbReference type="EC" id="5.6.2.4"/>
    </reaction>
</comment>
<dbReference type="InterPro" id="IPR041236">
    <property type="entry name" value="PriA_C"/>
</dbReference>
<dbReference type="InterPro" id="IPR027417">
    <property type="entry name" value="P-loop_NTPase"/>
</dbReference>
<dbReference type="SUPFAM" id="SSF52540">
    <property type="entry name" value="P-loop containing nucleoside triphosphate hydrolases"/>
    <property type="match status" value="2"/>
</dbReference>
<dbReference type="Proteomes" id="UP000838672">
    <property type="component" value="Unassembled WGS sequence"/>
</dbReference>
<evidence type="ECO:0000256" key="3">
    <source>
        <dbReference type="ARBA" id="ARBA00022723"/>
    </source>
</evidence>
<comment type="caution">
    <text evidence="14">The sequence shown here is derived from an EMBL/GenBank/DDBJ whole genome shotgun (WGS) entry which is preliminary data.</text>
</comment>
<keyword evidence="6 11" id="KW-0347">Helicase</keyword>